<protein>
    <submittedName>
        <fullName evidence="2">ROK family protein</fullName>
    </submittedName>
</protein>
<dbReference type="InterPro" id="IPR000600">
    <property type="entry name" value="ROK"/>
</dbReference>
<evidence type="ECO:0000313" key="2">
    <source>
        <dbReference type="EMBL" id="KAF4407713.1"/>
    </source>
</evidence>
<dbReference type="PANTHER" id="PTHR18964">
    <property type="entry name" value="ROK (REPRESSOR, ORF, KINASE) FAMILY"/>
    <property type="match status" value="1"/>
</dbReference>
<comment type="caution">
    <text evidence="2">The sequence shown here is derived from an EMBL/GenBank/DDBJ whole genome shotgun (WGS) entry which is preliminary data.</text>
</comment>
<dbReference type="RefSeq" id="WP_156206608.1">
    <property type="nucleotide sequence ID" value="NZ_WHPN01000301.1"/>
</dbReference>
<dbReference type="SUPFAM" id="SSF53067">
    <property type="entry name" value="Actin-like ATPase domain"/>
    <property type="match status" value="1"/>
</dbReference>
<dbReference type="Pfam" id="PF00480">
    <property type="entry name" value="ROK"/>
    <property type="match status" value="1"/>
</dbReference>
<name>A0ABQ7FID6_9ACTN</name>
<proteinExistence type="inferred from homology"/>
<dbReference type="InterPro" id="IPR049874">
    <property type="entry name" value="ROK_cs"/>
</dbReference>
<dbReference type="Proteomes" id="UP000621266">
    <property type="component" value="Unassembled WGS sequence"/>
</dbReference>
<dbReference type="EMBL" id="WHPN01000301">
    <property type="protein sequence ID" value="KAF4407713.1"/>
    <property type="molecule type" value="Genomic_DNA"/>
</dbReference>
<gene>
    <name evidence="2" type="ORF">GCU69_18115</name>
</gene>
<dbReference type="PANTHER" id="PTHR18964:SF149">
    <property type="entry name" value="BIFUNCTIONAL UDP-N-ACETYLGLUCOSAMINE 2-EPIMERASE_N-ACETYLMANNOSAMINE KINASE"/>
    <property type="match status" value="1"/>
</dbReference>
<dbReference type="PROSITE" id="PS01125">
    <property type="entry name" value="ROK"/>
    <property type="match status" value="1"/>
</dbReference>
<dbReference type="Gene3D" id="3.30.420.40">
    <property type="match status" value="2"/>
</dbReference>
<accession>A0ABQ7FID6</accession>
<reference evidence="2 3" key="1">
    <citation type="submission" date="2019-10" db="EMBL/GenBank/DDBJ databases">
        <title>Streptomyces tenebrisbrunneis sp.nov., an endogenous actinomycete isolated from of Lycium ruthenicum.</title>
        <authorList>
            <person name="Ma L."/>
        </authorList>
    </citation>
    <scope>NUCLEOTIDE SEQUENCE [LARGE SCALE GENOMIC DNA]</scope>
    <source>
        <strain evidence="2 3">TRM 66187</strain>
    </source>
</reference>
<keyword evidence="3" id="KW-1185">Reference proteome</keyword>
<comment type="similarity">
    <text evidence="1">Belongs to the ROK (NagC/XylR) family.</text>
</comment>
<organism evidence="2 3">
    <name type="scientific">Streptomyces lycii</name>
    <dbReference type="NCBI Taxonomy" id="2654337"/>
    <lineage>
        <taxon>Bacteria</taxon>
        <taxon>Bacillati</taxon>
        <taxon>Actinomycetota</taxon>
        <taxon>Actinomycetes</taxon>
        <taxon>Kitasatosporales</taxon>
        <taxon>Streptomycetaceae</taxon>
        <taxon>Streptomyces</taxon>
    </lineage>
</organism>
<evidence type="ECO:0000256" key="1">
    <source>
        <dbReference type="ARBA" id="ARBA00006479"/>
    </source>
</evidence>
<sequence>MSDDHGAGGPGENAGGAVLALDIGGTKLAAGVVGADGTTLSFAVCPTGVEDGPEAALKRLFDLGEKALAEAGAAAGNLLGTGIGCGGPLDPYSGVLLAPPHLPGWRDVPITGLARERYGRPAVLDNDGTAGAAGEWRFGAGRGCRHLLYLTVSTGVGGGLVLDGRTFRGGAGNGGEPGHVTVRSGGRSCKGCGRTGCLEAYASGTSIAERAAEAVTAAAARGTATVLAGRARLTAADVDAAARQGDPVAEQVWAETVDALGSGLTSLVNLFEPELVVLGGGVTRSGDRLLEPVRRLVAAQAMGPAARTARIVRASGGDAAGVLGAAAIGFERLAAP</sequence>
<evidence type="ECO:0000313" key="3">
    <source>
        <dbReference type="Proteomes" id="UP000621266"/>
    </source>
</evidence>
<dbReference type="InterPro" id="IPR043129">
    <property type="entry name" value="ATPase_NBD"/>
</dbReference>